<dbReference type="Proteomes" id="UP000214673">
    <property type="component" value="Unassembled WGS sequence"/>
</dbReference>
<accession>A0A212AQR4</accession>
<evidence type="ECO:0000313" key="3">
    <source>
        <dbReference type="EMBL" id="OWJ83809.1"/>
    </source>
</evidence>
<gene>
    <name evidence="3" type="ORF">CDV52_09880</name>
    <name evidence="2" type="ORF">CDV53_14285</name>
</gene>
<dbReference type="EMBL" id="NIPX01000015">
    <property type="protein sequence ID" value="OWJ83809.1"/>
    <property type="molecule type" value="Genomic_DNA"/>
</dbReference>
<evidence type="ECO:0000313" key="5">
    <source>
        <dbReference type="Proteomes" id="UP000214673"/>
    </source>
</evidence>
<dbReference type="EMBL" id="NIPV01000086">
    <property type="protein sequence ID" value="OWJ73894.1"/>
    <property type="molecule type" value="Genomic_DNA"/>
</dbReference>
<dbReference type="AlphaFoldDB" id="A0A212AQR4"/>
<sequence length="199" mass="21952">MARGRPRKKVKRTASGQPSRSAEARADATRVAFEEGPMQVALRARRRHAVKFKEPANDEGASKWRTRDARPVSKDEMVAAKLQHRGSVIGRLWADGRITDQQLSAGSDYCERYIRYAALHGLPAPTPQAISYGEVRGGSRPERLRAAMEAKRQHEADQNILRKCSAGVAWAIKRACVLDDAAPVHMICEGLQALVSSGR</sequence>
<dbReference type="Proteomes" id="UP000196640">
    <property type="component" value="Unassembled WGS sequence"/>
</dbReference>
<keyword evidence="5" id="KW-1185">Reference proteome</keyword>
<reference evidence="4 5" key="1">
    <citation type="submission" date="2016-11" db="EMBL/GenBank/DDBJ databases">
        <title>Comparison of Traditional DNA-DNA Hybridization with In Silico Genomic Analysis.</title>
        <authorList>
            <person name="Nicholson A.C."/>
            <person name="Sammons S."/>
            <person name="Humrighouse B.W."/>
            <person name="Graziano J."/>
            <person name="Lasker B."/>
            <person name="Whitney A.M."/>
            <person name="Mcquiston J.R."/>
        </authorList>
    </citation>
    <scope>NUCLEOTIDE SEQUENCE [LARGE SCALE GENOMIC DNA]</scope>
    <source>
        <strain evidence="2 5">H1892</strain>
        <strain evidence="3 4">H2381</strain>
    </source>
</reference>
<protein>
    <submittedName>
        <fullName evidence="3">Uncharacterized protein</fullName>
    </submittedName>
</protein>
<feature type="region of interest" description="Disordered" evidence="1">
    <location>
        <begin position="1"/>
        <end position="27"/>
    </location>
</feature>
<evidence type="ECO:0000313" key="2">
    <source>
        <dbReference type="EMBL" id="OWJ73894.1"/>
    </source>
</evidence>
<evidence type="ECO:0000256" key="1">
    <source>
        <dbReference type="SAM" id="MobiDB-lite"/>
    </source>
</evidence>
<proteinExistence type="predicted"/>
<feature type="region of interest" description="Disordered" evidence="1">
    <location>
        <begin position="51"/>
        <end position="72"/>
    </location>
</feature>
<name>A0A212AQR4_9RHOB</name>
<feature type="compositionally biased region" description="Basic residues" evidence="1">
    <location>
        <begin position="1"/>
        <end position="12"/>
    </location>
</feature>
<dbReference type="STRING" id="366616.CG51_05910"/>
<evidence type="ECO:0000313" key="4">
    <source>
        <dbReference type="Proteomes" id="UP000196640"/>
    </source>
</evidence>
<organism evidence="3 4">
    <name type="scientific">Haematobacter missouriensis</name>
    <dbReference type="NCBI Taxonomy" id="366616"/>
    <lineage>
        <taxon>Bacteria</taxon>
        <taxon>Pseudomonadati</taxon>
        <taxon>Pseudomonadota</taxon>
        <taxon>Alphaproteobacteria</taxon>
        <taxon>Rhodobacterales</taxon>
        <taxon>Paracoccaceae</taxon>
        <taxon>Haematobacter</taxon>
    </lineage>
</organism>
<comment type="caution">
    <text evidence="3">The sequence shown here is derived from an EMBL/GenBank/DDBJ whole genome shotgun (WGS) entry which is preliminary data.</text>
</comment>